<reference evidence="2" key="1">
    <citation type="submission" date="2020-01" db="EMBL/GenBank/DDBJ databases">
        <title>Development of genomics and gene disruption for Polysphondylium violaceum indicates a role for the polyketide synthase stlB in stalk morphogenesis.</title>
        <authorList>
            <person name="Narita B."/>
            <person name="Kawabe Y."/>
            <person name="Kin K."/>
            <person name="Saito T."/>
            <person name="Gibbs R."/>
            <person name="Kuspa A."/>
            <person name="Muzny D."/>
            <person name="Queller D."/>
            <person name="Richards S."/>
            <person name="Strassman J."/>
            <person name="Sucgang R."/>
            <person name="Worley K."/>
            <person name="Schaap P."/>
        </authorList>
    </citation>
    <scope>NUCLEOTIDE SEQUENCE</scope>
    <source>
        <strain evidence="2">QSvi11</strain>
    </source>
</reference>
<dbReference type="Proteomes" id="UP000695562">
    <property type="component" value="Unassembled WGS sequence"/>
</dbReference>
<organism evidence="2 3">
    <name type="scientific">Polysphondylium violaceum</name>
    <dbReference type="NCBI Taxonomy" id="133409"/>
    <lineage>
        <taxon>Eukaryota</taxon>
        <taxon>Amoebozoa</taxon>
        <taxon>Evosea</taxon>
        <taxon>Eumycetozoa</taxon>
        <taxon>Dictyostelia</taxon>
        <taxon>Dictyosteliales</taxon>
        <taxon>Dictyosteliaceae</taxon>
        <taxon>Polysphondylium</taxon>
    </lineage>
</organism>
<comment type="caution">
    <text evidence="2">The sequence shown here is derived from an EMBL/GenBank/DDBJ whole genome shotgun (WGS) entry which is preliminary data.</text>
</comment>
<gene>
    <name evidence="2" type="ORF">CYY_007889</name>
</gene>
<sequence>MSNRVIFDQSTLIQDLSKKSKLIQEEIEREIQAYHSNLTNYKNEKLHPIDTQDYRDKFMDCLKKLDDQQQKQYQSKKGKYQIMLNFLDEYAEELKKDLKYGTNSLDKEDQLIIKKLETHSQMNNYFIFIAKINILNNKLLKNERKRTELVNSILEKNENFNSSTFSNSIHDDQ</sequence>
<evidence type="ECO:0000313" key="2">
    <source>
        <dbReference type="EMBL" id="KAF2070798.1"/>
    </source>
</evidence>
<evidence type="ECO:0000313" key="3">
    <source>
        <dbReference type="Proteomes" id="UP000695562"/>
    </source>
</evidence>
<name>A0A8J4UXR9_9MYCE</name>
<feature type="coiled-coil region" evidence="1">
    <location>
        <begin position="13"/>
        <end position="44"/>
    </location>
</feature>
<proteinExistence type="predicted"/>
<protein>
    <submittedName>
        <fullName evidence="2">Uncharacterized protein</fullName>
    </submittedName>
</protein>
<accession>A0A8J4UXR9</accession>
<dbReference type="AlphaFoldDB" id="A0A8J4UXR9"/>
<keyword evidence="1" id="KW-0175">Coiled coil</keyword>
<evidence type="ECO:0000256" key="1">
    <source>
        <dbReference type="SAM" id="Coils"/>
    </source>
</evidence>
<dbReference type="EMBL" id="AJWJ01000445">
    <property type="protein sequence ID" value="KAF2070798.1"/>
    <property type="molecule type" value="Genomic_DNA"/>
</dbReference>
<keyword evidence="3" id="KW-1185">Reference proteome</keyword>